<sequence>MPDSPLACCTESSWSPPPPNGNWGWLVALAGFLESGLIFGVICSFGGSSLWNLGAASQGNGSLCCPLQVWWALPSAPSTGDCVAGGVLSGLGMFLASFTTSLTHLYLSIGLVSGFGGVLVFVPSVATFARYVKRRRVLATAVAFSGPGLSSLAFASLFQFLVDSYGWCGGLLIMAGTTFHLVACGTLLHPLALAEDLALAPAAQMSWLAKMSSLFGLASLFSRPFLSFAVAGLLMNLGYLVPFSHLVPHACEMALMNTRLPALAFHLLHSLTLWSLLTGVTLLLIPFGHTYPILMGIDICYGFLVGTVMPRKFSSLVKIVGTGQILETTGLVNLLESFGALAAPPPMLSGKVLKFEGGHHAVDLGVKPRRGRCPETKWRVGHGIKPQPNEGGGWQRG</sequence>
<dbReference type="PANTHER" id="PTHR11360:SF19">
    <property type="entry name" value="MONOCARBOXYLATE TRANSPORTER 13"/>
    <property type="match status" value="1"/>
</dbReference>
<dbReference type="Proteomes" id="UP000694404">
    <property type="component" value="Unplaced"/>
</dbReference>
<keyword evidence="2" id="KW-0812">Transmembrane</keyword>
<reference evidence="3" key="1">
    <citation type="submission" date="2025-08" db="UniProtKB">
        <authorList>
            <consortium name="Ensembl"/>
        </authorList>
    </citation>
    <scope>IDENTIFICATION</scope>
</reference>
<evidence type="ECO:0000313" key="3">
    <source>
        <dbReference type="Ensembl" id="ENSCABP00000018268.1"/>
    </source>
</evidence>
<evidence type="ECO:0000313" key="4">
    <source>
        <dbReference type="Proteomes" id="UP000694404"/>
    </source>
</evidence>
<dbReference type="AlphaFoldDB" id="A0A8C0H3F8"/>
<dbReference type="GeneTree" id="ENSGT00940000159372"/>
<keyword evidence="2" id="KW-1133">Transmembrane helix</keyword>
<evidence type="ECO:0000256" key="1">
    <source>
        <dbReference type="ARBA" id="ARBA00004141"/>
    </source>
</evidence>
<dbReference type="PANTHER" id="PTHR11360">
    <property type="entry name" value="MONOCARBOXYLATE TRANSPORTER"/>
    <property type="match status" value="1"/>
</dbReference>
<dbReference type="InterPro" id="IPR050327">
    <property type="entry name" value="Proton-linked_MCT"/>
</dbReference>
<dbReference type="Gene3D" id="1.20.1250.20">
    <property type="entry name" value="MFS general substrate transporter like domains"/>
    <property type="match status" value="1"/>
</dbReference>
<comment type="subcellular location">
    <subcellularLocation>
        <location evidence="1">Membrane</location>
        <topology evidence="1">Multi-pass membrane protein</topology>
    </subcellularLocation>
</comment>
<dbReference type="Ensembl" id="ENSCABT00000020020.1">
    <property type="protein sequence ID" value="ENSCABP00000018268.1"/>
    <property type="gene ID" value="ENSCABG00000013544.1"/>
</dbReference>
<dbReference type="InterPro" id="IPR036259">
    <property type="entry name" value="MFS_trans_sf"/>
</dbReference>
<feature type="transmembrane region" description="Helical" evidence="2">
    <location>
        <begin position="82"/>
        <end position="99"/>
    </location>
</feature>
<feature type="transmembrane region" description="Helical" evidence="2">
    <location>
        <begin position="137"/>
        <end position="158"/>
    </location>
</feature>
<proteinExistence type="predicted"/>
<name>A0A8C0H3F8_CHEAB</name>
<dbReference type="GO" id="GO:0008028">
    <property type="term" value="F:monocarboxylic acid transmembrane transporter activity"/>
    <property type="evidence" value="ECO:0007669"/>
    <property type="project" value="TreeGrafter"/>
</dbReference>
<feature type="transmembrane region" description="Helical" evidence="2">
    <location>
        <begin position="105"/>
        <end position="125"/>
    </location>
</feature>
<protein>
    <submittedName>
        <fullName evidence="3">Uncharacterized protein</fullName>
    </submittedName>
</protein>
<feature type="transmembrane region" description="Helical" evidence="2">
    <location>
        <begin position="23"/>
        <end position="45"/>
    </location>
</feature>
<evidence type="ECO:0000256" key="2">
    <source>
        <dbReference type="SAM" id="Phobius"/>
    </source>
</evidence>
<feature type="transmembrane region" description="Helical" evidence="2">
    <location>
        <begin position="164"/>
        <end position="188"/>
    </location>
</feature>
<dbReference type="SUPFAM" id="SSF103473">
    <property type="entry name" value="MFS general substrate transporter"/>
    <property type="match status" value="1"/>
</dbReference>
<feature type="transmembrane region" description="Helical" evidence="2">
    <location>
        <begin position="224"/>
        <end position="242"/>
    </location>
</feature>
<accession>A0A8C0H3F8</accession>
<keyword evidence="4" id="KW-1185">Reference proteome</keyword>
<feature type="transmembrane region" description="Helical" evidence="2">
    <location>
        <begin position="291"/>
        <end position="309"/>
    </location>
</feature>
<dbReference type="GO" id="GO:0016020">
    <property type="term" value="C:membrane"/>
    <property type="evidence" value="ECO:0007669"/>
    <property type="project" value="UniProtKB-SubCell"/>
</dbReference>
<feature type="transmembrane region" description="Helical" evidence="2">
    <location>
        <begin position="263"/>
        <end position="285"/>
    </location>
</feature>
<organism evidence="3 4">
    <name type="scientific">Chelonoidis abingdonii</name>
    <name type="common">Abingdon island giant tortoise</name>
    <name type="synonym">Testudo abingdonii</name>
    <dbReference type="NCBI Taxonomy" id="106734"/>
    <lineage>
        <taxon>Eukaryota</taxon>
        <taxon>Metazoa</taxon>
        <taxon>Chordata</taxon>
        <taxon>Craniata</taxon>
        <taxon>Vertebrata</taxon>
        <taxon>Euteleostomi</taxon>
        <taxon>Archelosauria</taxon>
        <taxon>Testudinata</taxon>
        <taxon>Testudines</taxon>
        <taxon>Cryptodira</taxon>
        <taxon>Durocryptodira</taxon>
        <taxon>Testudinoidea</taxon>
        <taxon>Testudinidae</taxon>
        <taxon>Chelonoidis</taxon>
    </lineage>
</organism>
<keyword evidence="2" id="KW-0472">Membrane</keyword>
<reference evidence="3" key="2">
    <citation type="submission" date="2025-09" db="UniProtKB">
        <authorList>
            <consortium name="Ensembl"/>
        </authorList>
    </citation>
    <scope>IDENTIFICATION</scope>
</reference>